<dbReference type="SUPFAM" id="SSF50729">
    <property type="entry name" value="PH domain-like"/>
    <property type="match status" value="1"/>
</dbReference>
<dbReference type="SUPFAM" id="SSF46785">
    <property type="entry name" value="Winged helix' DNA-binding domain"/>
    <property type="match status" value="2"/>
</dbReference>
<dbReference type="GO" id="GO:0000814">
    <property type="term" value="C:ESCRT II complex"/>
    <property type="evidence" value="ECO:0007669"/>
    <property type="project" value="UniProtKB-UniRule"/>
</dbReference>
<evidence type="ECO:0000313" key="9">
    <source>
        <dbReference type="EMBL" id="CAB4256185.1"/>
    </source>
</evidence>
<keyword evidence="3" id="KW-0479">Metal-binding</keyword>
<sequence>MECWHHLEITASGRPILRENEKDIFIDYSVGLYDGKHRVTDKQNGRVFLTSQRVIYVGDQQPVDNSVFLELDNIKSIDYSSSFLKRSARIIIFLKESSTLIVDSDQKENTDKDIKSSWKCPICAYVNETKGEITEGTHNSLICTNCGIPAEFTNIVDSLAIRSVKKESKSNECPSCTFINHPRLTNCELCGTRLVHSQVNLAKLKQRNHRQHRVSGVSKNEYVQLSFRKSDGTLFAQSLEAMLDKLRKSDIFNKDAVCVNGVAVNDDEIKKFQESFNSNDNLEILKDKFNSVGISGLERSRENQLANNDILFNSALSDMNKLISLAHNIERLYKGSNIEDTSSTNTQHPSLIIDRDKFLNKDLFLDEISRDIYEYAIAESRDNETNNIMITLVDLYAMYNKAMRIGTGFISPEEMREACERFEKLGLQDLKLMKINSRILCVCSQNSLNYVAAQIVNLVTQEPGSDILKINQRLTSNNDGKSNWTTGVLTEILQYSVNDGSLVIDEQLTGIYYYKNKYW</sequence>
<keyword evidence="4" id="KW-0863">Zinc-finger</keyword>
<dbReference type="OrthoDB" id="271448at2759"/>
<dbReference type="Pfam" id="PF04157">
    <property type="entry name" value="EAP30"/>
    <property type="match status" value="1"/>
</dbReference>
<protein>
    <recommendedName>
        <fullName evidence="7">Vacuolar protein-sorting-associated protein 36</fullName>
    </recommendedName>
    <alternativeName>
        <fullName evidence="7">ESCRT-II complex subunit VPS36</fullName>
    </alternativeName>
</protein>
<dbReference type="AlphaFoldDB" id="A0A8H2VIW1"/>
<evidence type="ECO:0000256" key="2">
    <source>
        <dbReference type="ARBA" id="ARBA00022448"/>
    </source>
</evidence>
<dbReference type="GO" id="GO:0032266">
    <property type="term" value="F:phosphatidylinositol-3-phosphate binding"/>
    <property type="evidence" value="ECO:0007669"/>
    <property type="project" value="UniProtKB-UniRule"/>
</dbReference>
<dbReference type="InterPro" id="IPR021648">
    <property type="entry name" value="GLUE_dom"/>
</dbReference>
<organism evidence="9 10">
    <name type="scientific">Maudiozyma barnettii</name>
    <dbReference type="NCBI Taxonomy" id="61262"/>
    <lineage>
        <taxon>Eukaryota</taxon>
        <taxon>Fungi</taxon>
        <taxon>Dikarya</taxon>
        <taxon>Ascomycota</taxon>
        <taxon>Saccharomycotina</taxon>
        <taxon>Saccharomycetes</taxon>
        <taxon>Saccharomycetales</taxon>
        <taxon>Saccharomycetaceae</taxon>
        <taxon>Maudiozyma</taxon>
    </lineage>
</organism>
<dbReference type="InterPro" id="IPR011993">
    <property type="entry name" value="PH-like_dom_sf"/>
</dbReference>
<dbReference type="InterPro" id="IPR001876">
    <property type="entry name" value="Znf_RanBP2"/>
</dbReference>
<comment type="function">
    <text evidence="7">Component of the ESCRT-II complex (endosomal sorting complex required for transport II), which is required for multivesicular body (MVB) formation and sorting of endosomal cargo proteins into MVBs.</text>
</comment>
<evidence type="ECO:0000256" key="4">
    <source>
        <dbReference type="ARBA" id="ARBA00022771"/>
    </source>
</evidence>
<dbReference type="Gene3D" id="2.30.29.30">
    <property type="entry name" value="Pleckstrin-homology domain (PH domain)/Phosphotyrosine-binding domain (PTB)"/>
    <property type="match status" value="1"/>
</dbReference>
<keyword evidence="5" id="KW-0862">Zinc</keyword>
<dbReference type="InterPro" id="IPR031558">
    <property type="entry name" value="Vps36-NZF-N"/>
</dbReference>
<comment type="subcellular location">
    <subcellularLocation>
        <location evidence="7">Cytoplasm</location>
    </subcellularLocation>
    <subcellularLocation>
        <location evidence="7">Endosome</location>
    </subcellularLocation>
</comment>
<keyword evidence="7" id="KW-0963">Cytoplasm</keyword>
<dbReference type="InterPro" id="IPR037855">
    <property type="entry name" value="Vps36"/>
</dbReference>
<evidence type="ECO:0000256" key="3">
    <source>
        <dbReference type="ARBA" id="ARBA00022723"/>
    </source>
</evidence>
<dbReference type="InterPro" id="IPR036388">
    <property type="entry name" value="WH-like_DNA-bd_sf"/>
</dbReference>
<dbReference type="GeneID" id="64859257"/>
<keyword evidence="10" id="KW-1185">Reference proteome</keyword>
<dbReference type="GO" id="GO:0043130">
    <property type="term" value="F:ubiquitin binding"/>
    <property type="evidence" value="ECO:0007669"/>
    <property type="project" value="UniProtKB-UniRule"/>
</dbReference>
<dbReference type="InterPro" id="IPR040608">
    <property type="entry name" value="Snf8/Vps36"/>
</dbReference>
<comment type="similarity">
    <text evidence="1 7">Belongs to the VPS36 family.</text>
</comment>
<dbReference type="Proteomes" id="UP000644660">
    <property type="component" value="Unassembled WGS sequence"/>
</dbReference>
<keyword evidence="6 7" id="KW-0653">Protein transport</keyword>
<keyword evidence="2 7" id="KW-0813">Transport</keyword>
<comment type="subunit">
    <text evidence="7">Component of the endosomal sorting complex required for transport II (ESCRT-II).</text>
</comment>
<accession>A0A8H2VIW1</accession>
<gene>
    <name evidence="9" type="ORF">KABA2_08S05192</name>
</gene>
<dbReference type="Gene3D" id="1.10.10.10">
    <property type="entry name" value="Winged helix-like DNA-binding domain superfamily/Winged helix DNA-binding domain"/>
    <property type="match status" value="2"/>
</dbReference>
<evidence type="ECO:0000313" key="10">
    <source>
        <dbReference type="Proteomes" id="UP000644660"/>
    </source>
</evidence>
<dbReference type="SUPFAM" id="SSF90209">
    <property type="entry name" value="Ran binding protein zinc finger-like"/>
    <property type="match status" value="1"/>
</dbReference>
<evidence type="ECO:0000256" key="6">
    <source>
        <dbReference type="ARBA" id="ARBA00022927"/>
    </source>
</evidence>
<dbReference type="PANTHER" id="PTHR13128:SF12">
    <property type="entry name" value="VACUOLAR PROTEIN-SORTING-ASSOCIATED PROTEIN 36"/>
    <property type="match status" value="1"/>
</dbReference>
<dbReference type="GO" id="GO:0043328">
    <property type="term" value="P:protein transport to vacuole involved in ubiquitin-dependent protein catabolic process via the multivesicular body sorting pathway"/>
    <property type="evidence" value="ECO:0007669"/>
    <property type="project" value="UniProtKB-UniRule"/>
</dbReference>
<comment type="caution">
    <text evidence="9">The sequence shown here is derived from an EMBL/GenBank/DDBJ whole genome shotgun (WGS) entry which is preliminary data.</text>
</comment>
<evidence type="ECO:0000259" key="8">
    <source>
        <dbReference type="PROSITE" id="PS51495"/>
    </source>
</evidence>
<dbReference type="GO" id="GO:0031902">
    <property type="term" value="C:late endosome membrane"/>
    <property type="evidence" value="ECO:0007669"/>
    <property type="project" value="UniProtKB-UniRule"/>
</dbReference>
<proteinExistence type="inferred from homology"/>
<evidence type="ECO:0000256" key="5">
    <source>
        <dbReference type="ARBA" id="ARBA00022833"/>
    </source>
</evidence>
<dbReference type="InterPro" id="IPR036390">
    <property type="entry name" value="WH_DNA-bd_sf"/>
</dbReference>
<keyword evidence="7" id="KW-0967">Endosome</keyword>
<dbReference type="Pfam" id="PF11605">
    <property type="entry name" value="Vps36_ESCRT-II"/>
    <property type="match status" value="1"/>
</dbReference>
<reference evidence="9 10" key="1">
    <citation type="submission" date="2020-05" db="EMBL/GenBank/DDBJ databases">
        <authorList>
            <person name="Casaregola S."/>
            <person name="Devillers H."/>
            <person name="Grondin C."/>
        </authorList>
    </citation>
    <scope>NUCLEOTIDE SEQUENCE [LARGE SCALE GENOMIC DNA]</scope>
    <source>
        <strain evidence="9 10">CLIB 1767</strain>
    </source>
</reference>
<feature type="domain" description="GLUE N-terminal" evidence="8">
    <location>
        <begin position="7"/>
        <end position="255"/>
    </location>
</feature>
<evidence type="ECO:0000256" key="7">
    <source>
        <dbReference type="RuleBase" id="RU367095"/>
    </source>
</evidence>
<dbReference type="SMART" id="SM00547">
    <property type="entry name" value="ZnF_RBZ"/>
    <property type="match status" value="2"/>
</dbReference>
<dbReference type="RefSeq" id="XP_041408029.1">
    <property type="nucleotide sequence ID" value="XM_041552095.1"/>
</dbReference>
<dbReference type="PANTHER" id="PTHR13128">
    <property type="entry name" value="VACUOLAR PROTEIN-SORTING-ASSOCIATED PROTEIN 36"/>
    <property type="match status" value="1"/>
</dbReference>
<dbReference type="InterPro" id="IPR036443">
    <property type="entry name" value="Znf_RanBP2_sf"/>
</dbReference>
<dbReference type="Pfam" id="PF16988">
    <property type="entry name" value="Vps36-NZF-N"/>
    <property type="match status" value="1"/>
</dbReference>
<name>A0A8H2VIW1_9SACH</name>
<dbReference type="EMBL" id="CAEFZW010000008">
    <property type="protein sequence ID" value="CAB4256185.1"/>
    <property type="molecule type" value="Genomic_DNA"/>
</dbReference>
<dbReference type="PROSITE" id="PS51495">
    <property type="entry name" value="GLUE"/>
    <property type="match status" value="1"/>
</dbReference>
<dbReference type="CDD" id="cd13227">
    <property type="entry name" value="PH-GRAM-like_Vps36"/>
    <property type="match status" value="1"/>
</dbReference>
<dbReference type="Gene3D" id="2.30.30.380">
    <property type="entry name" value="Zn-finger domain of Sec23/24"/>
    <property type="match status" value="1"/>
</dbReference>
<dbReference type="GO" id="GO:0008270">
    <property type="term" value="F:zinc ion binding"/>
    <property type="evidence" value="ECO:0007669"/>
    <property type="project" value="UniProtKB-KW"/>
</dbReference>
<evidence type="ECO:0000256" key="1">
    <source>
        <dbReference type="ARBA" id="ARBA00009697"/>
    </source>
</evidence>